<evidence type="ECO:0000256" key="1">
    <source>
        <dbReference type="SAM" id="MobiDB-lite"/>
    </source>
</evidence>
<name>A0ABZ0XWC5_9BURK</name>
<feature type="region of interest" description="Disordered" evidence="1">
    <location>
        <begin position="1"/>
        <end position="22"/>
    </location>
</feature>
<sequence length="87" mass="9872">MKEKKQQKTNWKNIGQPDLRHLDRSKRLPDQPLVRTVDSADAAMIILEQHLGFIDAGITQVEIITPMDVVVIERANLRHIVETSGCT</sequence>
<protein>
    <submittedName>
        <fullName evidence="2">Uncharacterized protein</fullName>
    </submittedName>
</protein>
<accession>A0ABZ0XWC5</accession>
<gene>
    <name evidence="2" type="ORF">SR858_23925</name>
</gene>
<keyword evidence="3" id="KW-1185">Reference proteome</keyword>
<proteinExistence type="predicted"/>
<reference evidence="2 3" key="1">
    <citation type="submission" date="2023-11" db="EMBL/GenBank/DDBJ databases">
        <title>MicrobeMod: A computational toolkit for identifying prokaryotic methylation and restriction-modification with nanopore sequencing.</title>
        <authorList>
            <person name="Crits-Christoph A."/>
            <person name="Kang S.C."/>
            <person name="Lee H."/>
            <person name="Ostrov N."/>
        </authorList>
    </citation>
    <scope>NUCLEOTIDE SEQUENCE [LARGE SCALE GENOMIC DNA]</scope>
    <source>
        <strain evidence="2 3">ATCC 25935</strain>
    </source>
</reference>
<dbReference type="GeneID" id="43167034"/>
<dbReference type="RefSeq" id="WP_019923412.1">
    <property type="nucleotide sequence ID" value="NZ_CP140152.1"/>
</dbReference>
<evidence type="ECO:0000313" key="3">
    <source>
        <dbReference type="Proteomes" id="UP001326110"/>
    </source>
</evidence>
<dbReference type="Proteomes" id="UP001326110">
    <property type="component" value="Chromosome"/>
</dbReference>
<evidence type="ECO:0000313" key="2">
    <source>
        <dbReference type="EMBL" id="WQH04063.1"/>
    </source>
</evidence>
<dbReference type="EMBL" id="CP140152">
    <property type="protein sequence ID" value="WQH04063.1"/>
    <property type="molecule type" value="Genomic_DNA"/>
</dbReference>
<organism evidence="2 3">
    <name type="scientific">Duganella zoogloeoides</name>
    <dbReference type="NCBI Taxonomy" id="75659"/>
    <lineage>
        <taxon>Bacteria</taxon>
        <taxon>Pseudomonadati</taxon>
        <taxon>Pseudomonadota</taxon>
        <taxon>Betaproteobacteria</taxon>
        <taxon>Burkholderiales</taxon>
        <taxon>Oxalobacteraceae</taxon>
        <taxon>Telluria group</taxon>
        <taxon>Duganella</taxon>
    </lineage>
</organism>